<evidence type="ECO:0000313" key="3">
    <source>
        <dbReference type="EMBL" id="KAJ6445993.1"/>
    </source>
</evidence>
<feature type="compositionally biased region" description="Polar residues" evidence="2">
    <location>
        <begin position="996"/>
        <end position="1022"/>
    </location>
</feature>
<feature type="compositionally biased region" description="Low complexity" evidence="2">
    <location>
        <begin position="952"/>
        <end position="972"/>
    </location>
</feature>
<feature type="compositionally biased region" description="Low complexity" evidence="2">
    <location>
        <begin position="657"/>
        <end position="673"/>
    </location>
</feature>
<feature type="compositionally biased region" description="Low complexity" evidence="2">
    <location>
        <begin position="1107"/>
        <end position="1127"/>
    </location>
</feature>
<feature type="region of interest" description="Disordered" evidence="2">
    <location>
        <begin position="860"/>
        <end position="1172"/>
    </location>
</feature>
<feature type="compositionally biased region" description="Polar residues" evidence="2">
    <location>
        <begin position="933"/>
        <end position="942"/>
    </location>
</feature>
<evidence type="ECO:0000256" key="2">
    <source>
        <dbReference type="SAM" id="MobiDB-lite"/>
    </source>
</evidence>
<keyword evidence="1" id="KW-0175">Coiled coil</keyword>
<feature type="compositionally biased region" description="Low complexity" evidence="2">
    <location>
        <begin position="1147"/>
        <end position="1158"/>
    </location>
</feature>
<feature type="compositionally biased region" description="Pro residues" evidence="2">
    <location>
        <begin position="385"/>
        <end position="403"/>
    </location>
</feature>
<feature type="compositionally biased region" description="Polar residues" evidence="2">
    <location>
        <begin position="1065"/>
        <end position="1084"/>
    </location>
</feature>
<feature type="region of interest" description="Disordered" evidence="2">
    <location>
        <begin position="644"/>
        <end position="674"/>
    </location>
</feature>
<dbReference type="GO" id="GO:0051293">
    <property type="term" value="P:establishment of spindle localization"/>
    <property type="evidence" value="ECO:0007669"/>
    <property type="project" value="TreeGrafter"/>
</dbReference>
<dbReference type="Proteomes" id="UP001163105">
    <property type="component" value="Unassembled WGS sequence"/>
</dbReference>
<dbReference type="GO" id="GO:0031578">
    <property type="term" value="P:mitotic spindle orientation checkpoint signaling"/>
    <property type="evidence" value="ECO:0007669"/>
    <property type="project" value="TreeGrafter"/>
</dbReference>
<accession>A0AB34G2S4</accession>
<feature type="compositionally biased region" description="Low complexity" evidence="2">
    <location>
        <begin position="887"/>
        <end position="899"/>
    </location>
</feature>
<dbReference type="AlphaFoldDB" id="A0AB34G2S4"/>
<feature type="compositionally biased region" description="Low complexity" evidence="2">
    <location>
        <begin position="315"/>
        <end position="324"/>
    </location>
</feature>
<sequence>MNASTERPPALNVAPASIGTSTDNDRDRDQAHDSPITTTTTTTATTTSAERLPAHAPADRHLHSDAADDADQGTSQLPRDALGQDLDLKSADQPATEVAFEYLLAVPPRGATNAAATAPAASPATPAPAPAPAAHLHIHSAAIAPESTAATPHRSSPDRSALTDDPFDRDPTPVPLDTPALSRTTTNNTSRSTSRGSLTSSTASYNLLATPSADRATTANAAAYSHNRGQPAIARPSSQQLNDHQAPPSAVRKTSPGLAARLKALGFGTAKKAPSTPQVDSVGRLDEQQLRQLDQKHQAASISSVISRRGRPWKGAGAASASTTSLDSLAPSIVAADSPQLPEIQTPEPLAMDTQKYRLPDHTNGNGTKVTLDTRREHLERIAHPPSPLDVHQPPPPPPPKDTPPTEVTPLDVASPSDYTPGLSSYFTPGHTRPGSIYTLSRASFANQLAQLTSLQLPDAETLSSKVSAIRTAQVAAKALINAADQIRSWISKAQEVIGGLDSEDDVEWAAAGGREGLEEVEAAIARFEELINAYVGAIEELQGRDDISSVPSDDLRRAVSQMEAIIDEWAKIRATLHSVRGQVEIAMEWEELWSNVLGDIQGEMDELSRLVFEMEERRHKSMVAAASGDNVDIGDLETIVEDTPAPGSRLQAPARLSLPPMSPSSPGTPTLSQDDSSLLALFARMQPLRASLDFLPMRLSVFEARAERSFPTACEELDMRRDGLDASYKKLEKDAESLRKELGEDRWVIVFRGAGRQAQKMHESVQRSLLKFREAVDSGMHLTNPPAMMKKVESYEAKKTHYGPAIERVLSIIDKGVQERLTVNGEILRLHSDMQARWESLKIQMRETDAIVEEIHADRRSQHLRDSVSSMLSNDRSTTGSGRETPGSSPPSSVIMSSLGFDPRTPVPSTKGKSPRAGSVPRPSGRRHSSLPAPTSYQSKRTGPRLSTIASSSTTTPVPGGTTPRPGSTMGFRPKWNGSTNVATLDTGHNFKPMSLTTPSPYARTPGTQRSASAVTPSTGGSRLPTFRSSVGRAGSESPKVGETPSRPSHSRLSFRERLASPGPYSQQALAKPRLSTQGSTTGVPGRRHVSMQPSGSETTVEDSQPARPASSLASSSRRSSLLPLPRGKKEGSTGRDSPQLLAAGRSTTSRSSMRKTTPVESKDSKPRWRH</sequence>
<feature type="compositionally biased region" description="Basic and acidic residues" evidence="2">
    <location>
        <begin position="23"/>
        <end position="32"/>
    </location>
</feature>
<dbReference type="GO" id="GO:0043332">
    <property type="term" value="C:mating projection tip"/>
    <property type="evidence" value="ECO:0007669"/>
    <property type="project" value="TreeGrafter"/>
</dbReference>
<dbReference type="GO" id="GO:0005938">
    <property type="term" value="C:cell cortex"/>
    <property type="evidence" value="ECO:0007669"/>
    <property type="project" value="TreeGrafter"/>
</dbReference>
<name>A0AB34G2S4_9HYPO</name>
<feature type="region of interest" description="Disordered" evidence="2">
    <location>
        <begin position="384"/>
        <end position="428"/>
    </location>
</feature>
<dbReference type="GO" id="GO:0005816">
    <property type="term" value="C:spindle pole body"/>
    <property type="evidence" value="ECO:0007669"/>
    <property type="project" value="TreeGrafter"/>
</dbReference>
<proteinExistence type="predicted"/>
<gene>
    <name evidence="3" type="ORF">O9K51_00760</name>
</gene>
<dbReference type="GO" id="GO:0030473">
    <property type="term" value="P:nuclear migration along microtubule"/>
    <property type="evidence" value="ECO:0007669"/>
    <property type="project" value="TreeGrafter"/>
</dbReference>
<dbReference type="InterPro" id="IPR013889">
    <property type="entry name" value="Karyogamy_KAR9"/>
</dbReference>
<dbReference type="EMBL" id="JAQHRD010000001">
    <property type="protein sequence ID" value="KAJ6445993.1"/>
    <property type="molecule type" value="Genomic_DNA"/>
</dbReference>
<feature type="region of interest" description="Disordered" evidence="2">
    <location>
        <begin position="147"/>
        <end position="202"/>
    </location>
</feature>
<dbReference type="PANTHER" id="PTHR37271">
    <property type="entry name" value="KARYOGAMY PROTEIN KAR9"/>
    <property type="match status" value="1"/>
</dbReference>
<feature type="compositionally biased region" description="Low complexity" evidence="2">
    <location>
        <begin position="37"/>
        <end position="47"/>
    </location>
</feature>
<keyword evidence="4" id="KW-1185">Reference proteome</keyword>
<feature type="compositionally biased region" description="Polar residues" evidence="2">
    <location>
        <begin position="1093"/>
        <end position="1104"/>
    </location>
</feature>
<evidence type="ECO:0000256" key="1">
    <source>
        <dbReference type="SAM" id="Coils"/>
    </source>
</evidence>
<dbReference type="Pfam" id="PF08580">
    <property type="entry name" value="KAR9"/>
    <property type="match status" value="1"/>
</dbReference>
<organism evidence="3 4">
    <name type="scientific">Purpureocillium lavendulum</name>
    <dbReference type="NCBI Taxonomy" id="1247861"/>
    <lineage>
        <taxon>Eukaryota</taxon>
        <taxon>Fungi</taxon>
        <taxon>Dikarya</taxon>
        <taxon>Ascomycota</taxon>
        <taxon>Pezizomycotina</taxon>
        <taxon>Sordariomycetes</taxon>
        <taxon>Hypocreomycetidae</taxon>
        <taxon>Hypocreales</taxon>
        <taxon>Ophiocordycipitaceae</taxon>
        <taxon>Purpureocillium</taxon>
    </lineage>
</organism>
<evidence type="ECO:0000313" key="4">
    <source>
        <dbReference type="Proteomes" id="UP001163105"/>
    </source>
</evidence>
<feature type="region of interest" description="Disordered" evidence="2">
    <location>
        <begin position="1"/>
        <end position="79"/>
    </location>
</feature>
<dbReference type="PANTHER" id="PTHR37271:SF1">
    <property type="entry name" value="KARYOGAMY PROTEIN KAR9"/>
    <property type="match status" value="1"/>
</dbReference>
<feature type="compositionally biased region" description="Basic and acidic residues" evidence="2">
    <location>
        <begin position="57"/>
        <end position="66"/>
    </location>
</feature>
<feature type="region of interest" description="Disordered" evidence="2">
    <location>
        <begin position="294"/>
        <end position="324"/>
    </location>
</feature>
<reference evidence="3" key="1">
    <citation type="submission" date="2023-01" db="EMBL/GenBank/DDBJ databases">
        <title>The growth and conidiation of Purpureocillium lavendulum are regulated by nitrogen source and histone H3K14 acetylation.</title>
        <authorList>
            <person name="Tang P."/>
            <person name="Han J."/>
            <person name="Zhang C."/>
            <person name="Tang P."/>
            <person name="Qi F."/>
            <person name="Zhang K."/>
            <person name="Liang L."/>
        </authorList>
    </citation>
    <scope>NUCLEOTIDE SEQUENCE</scope>
    <source>
        <strain evidence="3">YMF1.00683</strain>
    </source>
</reference>
<feature type="compositionally biased region" description="Low complexity" evidence="2">
    <location>
        <begin position="181"/>
        <end position="202"/>
    </location>
</feature>
<feature type="compositionally biased region" description="Polar residues" evidence="2">
    <location>
        <begin position="868"/>
        <end position="883"/>
    </location>
</feature>
<feature type="coiled-coil region" evidence="1">
    <location>
        <begin position="715"/>
        <end position="742"/>
    </location>
</feature>
<feature type="compositionally biased region" description="Basic and acidic residues" evidence="2">
    <location>
        <begin position="1162"/>
        <end position="1172"/>
    </location>
</feature>
<feature type="region of interest" description="Disordered" evidence="2">
    <location>
        <begin position="224"/>
        <end position="255"/>
    </location>
</feature>
<comment type="caution">
    <text evidence="3">The sequence shown here is derived from an EMBL/GenBank/DDBJ whole genome shotgun (WGS) entry which is preliminary data.</text>
</comment>
<protein>
    <submittedName>
        <fullName evidence="3">Karyogamy protein, KAR9</fullName>
    </submittedName>
</protein>